<dbReference type="KEGG" id="chya:V22_05350"/>
<dbReference type="PANTHER" id="PTHR30093:SF2">
    <property type="entry name" value="TYPE II SECRETION SYSTEM PROTEIN H"/>
    <property type="match status" value="1"/>
</dbReference>
<name>A0A517T4M0_9PLAN</name>
<dbReference type="EMBL" id="CP036316">
    <property type="protein sequence ID" value="QDT63315.1"/>
    <property type="molecule type" value="Genomic_DNA"/>
</dbReference>
<gene>
    <name evidence="3" type="ORF">V22_05350</name>
</gene>
<keyword evidence="1" id="KW-1133">Transmembrane helix</keyword>
<dbReference type="NCBIfam" id="TIGR04294">
    <property type="entry name" value="pre_pil_HX9DG"/>
    <property type="match status" value="1"/>
</dbReference>
<dbReference type="NCBIfam" id="TIGR02532">
    <property type="entry name" value="IV_pilin_GFxxxE"/>
    <property type="match status" value="1"/>
</dbReference>
<dbReference type="InterPro" id="IPR012902">
    <property type="entry name" value="N_methyl_site"/>
</dbReference>
<keyword evidence="4" id="KW-1185">Reference proteome</keyword>
<evidence type="ECO:0000313" key="4">
    <source>
        <dbReference type="Proteomes" id="UP000319976"/>
    </source>
</evidence>
<dbReference type="SUPFAM" id="SSF54523">
    <property type="entry name" value="Pili subunits"/>
    <property type="match status" value="1"/>
</dbReference>
<dbReference type="OrthoDB" id="255848at2"/>
<keyword evidence="1" id="KW-0812">Transmembrane</keyword>
<dbReference type="RefSeq" id="WP_145259539.1">
    <property type="nucleotide sequence ID" value="NZ_CP036316.1"/>
</dbReference>
<sequence>MSKLPHQSAATSTRGFTLIELLVVIAVIAILIALLLPAVQQAREAARRSQCKNNLKQIGLALHNYHDAHKMVPPAMIVQSFHNDRPNWGWGSLILPFLELSNIYEKLDVGPSTMIDAMNDPDRYAIMNEELPVFRCPSDARVGFPEDRKMRITAPWNASPIESTSALSNYVGNNGSFHMAPHDGQGGTAGSLTVCDRANGVFLPFQNRYAYHTGVCAGTENFPDKKVRFRDVTDGLSNTVFIGERATEVDSLNGKIECSAGLVYGGTHRFNPVQFTRILNTQGLHFVCFAGHQENLTGAGINAPDEDQCQQGLSSRHPGGVHVLLGDGSVTFLSENIDFDFSNSGGTGVVNSVYEALLSRNDGVAVGAF</sequence>
<dbReference type="Pfam" id="PF07963">
    <property type="entry name" value="N_methyl"/>
    <property type="match status" value="1"/>
</dbReference>
<dbReference type="PROSITE" id="PS00409">
    <property type="entry name" value="PROKAR_NTER_METHYL"/>
    <property type="match status" value="1"/>
</dbReference>
<dbReference type="InterPro" id="IPR045584">
    <property type="entry name" value="Pilin-like"/>
</dbReference>
<dbReference type="InterPro" id="IPR011453">
    <property type="entry name" value="DUF1559"/>
</dbReference>
<accession>A0A517T4M0</accession>
<dbReference type="Proteomes" id="UP000319976">
    <property type="component" value="Chromosome"/>
</dbReference>
<organism evidence="3 4">
    <name type="scientific">Calycomorphotria hydatis</name>
    <dbReference type="NCBI Taxonomy" id="2528027"/>
    <lineage>
        <taxon>Bacteria</taxon>
        <taxon>Pseudomonadati</taxon>
        <taxon>Planctomycetota</taxon>
        <taxon>Planctomycetia</taxon>
        <taxon>Planctomycetales</taxon>
        <taxon>Planctomycetaceae</taxon>
        <taxon>Calycomorphotria</taxon>
    </lineage>
</organism>
<protein>
    <submittedName>
        <fullName evidence="3">Putative major pilin subunit</fullName>
    </submittedName>
</protein>
<dbReference type="PANTHER" id="PTHR30093">
    <property type="entry name" value="GENERAL SECRETION PATHWAY PROTEIN G"/>
    <property type="match status" value="1"/>
</dbReference>
<dbReference type="Pfam" id="PF07596">
    <property type="entry name" value="SBP_bac_10"/>
    <property type="match status" value="1"/>
</dbReference>
<dbReference type="InterPro" id="IPR027558">
    <property type="entry name" value="Pre_pil_HX9DG_C"/>
</dbReference>
<evidence type="ECO:0000256" key="1">
    <source>
        <dbReference type="SAM" id="Phobius"/>
    </source>
</evidence>
<proteinExistence type="predicted"/>
<keyword evidence="1" id="KW-0472">Membrane</keyword>
<evidence type="ECO:0000313" key="3">
    <source>
        <dbReference type="EMBL" id="QDT63315.1"/>
    </source>
</evidence>
<reference evidence="3 4" key="1">
    <citation type="submission" date="2019-02" db="EMBL/GenBank/DDBJ databases">
        <title>Deep-cultivation of Planctomycetes and their phenomic and genomic characterization uncovers novel biology.</title>
        <authorList>
            <person name="Wiegand S."/>
            <person name="Jogler M."/>
            <person name="Boedeker C."/>
            <person name="Pinto D."/>
            <person name="Vollmers J."/>
            <person name="Rivas-Marin E."/>
            <person name="Kohn T."/>
            <person name="Peeters S.H."/>
            <person name="Heuer A."/>
            <person name="Rast P."/>
            <person name="Oberbeckmann S."/>
            <person name="Bunk B."/>
            <person name="Jeske O."/>
            <person name="Meyerdierks A."/>
            <person name="Storesund J.E."/>
            <person name="Kallscheuer N."/>
            <person name="Luecker S."/>
            <person name="Lage O.M."/>
            <person name="Pohl T."/>
            <person name="Merkel B.J."/>
            <person name="Hornburger P."/>
            <person name="Mueller R.-W."/>
            <person name="Bruemmer F."/>
            <person name="Labrenz M."/>
            <person name="Spormann A.M."/>
            <person name="Op den Camp H."/>
            <person name="Overmann J."/>
            <person name="Amann R."/>
            <person name="Jetten M.S.M."/>
            <person name="Mascher T."/>
            <person name="Medema M.H."/>
            <person name="Devos D.P."/>
            <person name="Kaster A.-K."/>
            <person name="Ovreas L."/>
            <person name="Rohde M."/>
            <person name="Galperin M.Y."/>
            <person name="Jogler C."/>
        </authorList>
    </citation>
    <scope>NUCLEOTIDE SEQUENCE [LARGE SCALE GENOMIC DNA]</scope>
    <source>
        <strain evidence="3 4">V22</strain>
    </source>
</reference>
<dbReference type="AlphaFoldDB" id="A0A517T4M0"/>
<evidence type="ECO:0000259" key="2">
    <source>
        <dbReference type="Pfam" id="PF07596"/>
    </source>
</evidence>
<feature type="domain" description="DUF1559" evidence="2">
    <location>
        <begin position="40"/>
        <end position="339"/>
    </location>
</feature>
<dbReference type="Gene3D" id="3.30.700.10">
    <property type="entry name" value="Glycoprotein, Type 4 Pilin"/>
    <property type="match status" value="1"/>
</dbReference>
<feature type="transmembrane region" description="Helical" evidence="1">
    <location>
        <begin position="21"/>
        <end position="39"/>
    </location>
</feature>